<dbReference type="InterPro" id="IPR019250">
    <property type="entry name" value="DUF2227_metal-bd"/>
</dbReference>
<evidence type="ECO:0000313" key="3">
    <source>
        <dbReference type="Proteomes" id="UP000654482"/>
    </source>
</evidence>
<keyword evidence="3" id="KW-1185">Reference proteome</keyword>
<sequence>MPSGRTHDRITLWSFPWIVGLSFFMTRNGELTLIVASAFLFSGLMFGPDLDIYSVQYKRWGMLRWVWLPYQKALRHRSRLSHGFVIGTTLRLIYLTIALGIFGGVVAGVAQLLGWIAWDWSVVGEEGVQWVSTHRWGAIALWVGLELGAMSHAIADSVNSTYKQIKKKGLKTVLYEPKKKKRRRSPKRKR</sequence>
<keyword evidence="1" id="KW-0812">Transmembrane</keyword>
<proteinExistence type="predicted"/>
<name>A0A8J7DWV9_9CYAN</name>
<evidence type="ECO:0000256" key="1">
    <source>
        <dbReference type="SAM" id="Phobius"/>
    </source>
</evidence>
<dbReference type="PANTHER" id="PTHR39085">
    <property type="entry name" value="SLL0924 PROTEIN"/>
    <property type="match status" value="1"/>
</dbReference>
<dbReference type="RefSeq" id="WP_194029777.1">
    <property type="nucleotide sequence ID" value="NZ_JADEWZ010000016.1"/>
</dbReference>
<evidence type="ECO:0000313" key="2">
    <source>
        <dbReference type="EMBL" id="MBE9116691.1"/>
    </source>
</evidence>
<accession>A0A8J7DWV9</accession>
<reference evidence="2" key="1">
    <citation type="submission" date="2020-10" db="EMBL/GenBank/DDBJ databases">
        <authorList>
            <person name="Castelo-Branco R."/>
            <person name="Eusebio N."/>
            <person name="Adriana R."/>
            <person name="Vieira A."/>
            <person name="Brugerolle De Fraissinette N."/>
            <person name="Rezende De Castro R."/>
            <person name="Schneider M.P."/>
            <person name="Vasconcelos V."/>
            <person name="Leao P.N."/>
        </authorList>
    </citation>
    <scope>NUCLEOTIDE SEQUENCE</scope>
    <source>
        <strain evidence="2">LEGE 07157</strain>
    </source>
</reference>
<keyword evidence="1" id="KW-1133">Transmembrane helix</keyword>
<keyword evidence="1" id="KW-0472">Membrane</keyword>
<dbReference type="Proteomes" id="UP000654482">
    <property type="component" value="Unassembled WGS sequence"/>
</dbReference>
<organism evidence="2 3">
    <name type="scientific">Lusitaniella coriacea LEGE 07157</name>
    <dbReference type="NCBI Taxonomy" id="945747"/>
    <lineage>
        <taxon>Bacteria</taxon>
        <taxon>Bacillati</taxon>
        <taxon>Cyanobacteriota</taxon>
        <taxon>Cyanophyceae</taxon>
        <taxon>Spirulinales</taxon>
        <taxon>Lusitaniellaceae</taxon>
        <taxon>Lusitaniella</taxon>
    </lineage>
</organism>
<comment type="caution">
    <text evidence="2">The sequence shown here is derived from an EMBL/GenBank/DDBJ whole genome shotgun (WGS) entry which is preliminary data.</text>
</comment>
<feature type="transmembrane region" description="Helical" evidence="1">
    <location>
        <begin position="92"/>
        <end position="118"/>
    </location>
</feature>
<feature type="transmembrane region" description="Helical" evidence="1">
    <location>
        <begin position="31"/>
        <end position="53"/>
    </location>
</feature>
<protein>
    <submittedName>
        <fullName evidence="2">Metal-binding protein</fullName>
    </submittedName>
</protein>
<dbReference type="PANTHER" id="PTHR39085:SF1">
    <property type="entry name" value="SLL0924 PROTEIN"/>
    <property type="match status" value="1"/>
</dbReference>
<feature type="transmembrane region" description="Helical" evidence="1">
    <location>
        <begin position="138"/>
        <end position="158"/>
    </location>
</feature>
<dbReference type="EMBL" id="JADEWZ010000016">
    <property type="protein sequence ID" value="MBE9116691.1"/>
    <property type="molecule type" value="Genomic_DNA"/>
</dbReference>
<gene>
    <name evidence="2" type="ORF">IQ249_12350</name>
</gene>
<dbReference type="AlphaFoldDB" id="A0A8J7DWV9"/>
<dbReference type="Pfam" id="PF09988">
    <property type="entry name" value="DUF2227"/>
    <property type="match status" value="1"/>
</dbReference>